<dbReference type="EMBL" id="LKET01000068">
    <property type="protein sequence ID" value="KPU42251.1"/>
    <property type="molecule type" value="Genomic_DNA"/>
</dbReference>
<organism evidence="2 3">
    <name type="scientific">Oxobacter pfennigii</name>
    <dbReference type="NCBI Taxonomy" id="36849"/>
    <lineage>
        <taxon>Bacteria</taxon>
        <taxon>Bacillati</taxon>
        <taxon>Bacillota</taxon>
        <taxon>Clostridia</taxon>
        <taxon>Eubacteriales</taxon>
        <taxon>Clostridiaceae</taxon>
        <taxon>Oxobacter</taxon>
    </lineage>
</organism>
<keyword evidence="1" id="KW-0812">Transmembrane</keyword>
<accession>A0A0P8W1G3</accession>
<evidence type="ECO:0008006" key="4">
    <source>
        <dbReference type="Google" id="ProtNLM"/>
    </source>
</evidence>
<comment type="caution">
    <text evidence="2">The sequence shown here is derived from an EMBL/GenBank/DDBJ whole genome shotgun (WGS) entry which is preliminary data.</text>
</comment>
<keyword evidence="1" id="KW-1133">Transmembrane helix</keyword>
<dbReference type="Proteomes" id="UP000050326">
    <property type="component" value="Unassembled WGS sequence"/>
</dbReference>
<feature type="transmembrane region" description="Helical" evidence="1">
    <location>
        <begin position="12"/>
        <end position="30"/>
    </location>
</feature>
<name>A0A0P8W1G3_9CLOT</name>
<dbReference type="OrthoDB" id="1955744at2"/>
<gene>
    <name evidence="2" type="ORF">OXPF_40350</name>
</gene>
<evidence type="ECO:0000313" key="2">
    <source>
        <dbReference type="EMBL" id="KPU42251.1"/>
    </source>
</evidence>
<sequence length="85" mass="9204">MVGRVQKNAASLFILLVACCIIGSFIGYILDPYIPGMLTKSFSIGAGPMLINLKVVTFTLGFSISINFFSVIGLIIGLIIFVKRF</sequence>
<dbReference type="STRING" id="36849.OXPF_40350"/>
<protein>
    <recommendedName>
        <fullName evidence="4">DUF4321 domain-containing protein</fullName>
    </recommendedName>
</protein>
<keyword evidence="1" id="KW-0472">Membrane</keyword>
<feature type="transmembrane region" description="Helical" evidence="1">
    <location>
        <begin position="58"/>
        <end position="82"/>
    </location>
</feature>
<dbReference type="InterPro" id="IPR025470">
    <property type="entry name" value="DUF4321"/>
</dbReference>
<dbReference type="Pfam" id="PF14209">
    <property type="entry name" value="DUF4321"/>
    <property type="match status" value="1"/>
</dbReference>
<evidence type="ECO:0000256" key="1">
    <source>
        <dbReference type="SAM" id="Phobius"/>
    </source>
</evidence>
<dbReference type="RefSeq" id="WP_054876982.1">
    <property type="nucleotide sequence ID" value="NZ_LKET01000068.1"/>
</dbReference>
<dbReference type="PROSITE" id="PS51257">
    <property type="entry name" value="PROKAR_LIPOPROTEIN"/>
    <property type="match status" value="1"/>
</dbReference>
<proteinExistence type="predicted"/>
<dbReference type="AlphaFoldDB" id="A0A0P8W1G3"/>
<keyword evidence="3" id="KW-1185">Reference proteome</keyword>
<evidence type="ECO:0000313" key="3">
    <source>
        <dbReference type="Proteomes" id="UP000050326"/>
    </source>
</evidence>
<reference evidence="2 3" key="1">
    <citation type="submission" date="2015-09" db="EMBL/GenBank/DDBJ databases">
        <title>Genome sequence of Oxobacter pfennigii DSM 3222.</title>
        <authorList>
            <person name="Poehlein A."/>
            <person name="Bengelsdorf F.R."/>
            <person name="Schiel-Bengelsdorf B."/>
            <person name="Duerre P."/>
            <person name="Daniel R."/>
        </authorList>
    </citation>
    <scope>NUCLEOTIDE SEQUENCE [LARGE SCALE GENOMIC DNA]</scope>
    <source>
        <strain evidence="2 3">DSM 3222</strain>
    </source>
</reference>